<feature type="binding site" evidence="3">
    <location>
        <position position="227"/>
    </location>
    <ligand>
        <name>a divalent metal cation</name>
        <dbReference type="ChEBI" id="CHEBI:60240"/>
        <label>2</label>
    </ligand>
</feature>
<comment type="similarity">
    <text evidence="4">Belongs to the metallo-dependent hydrolases superfamily. Phosphotriesterase family.</text>
</comment>
<evidence type="ECO:0000256" key="1">
    <source>
        <dbReference type="ARBA" id="ARBA00022723"/>
    </source>
</evidence>
<dbReference type="PROSITE" id="PS01322">
    <property type="entry name" value="PHOSPHOTRIESTERASE_1"/>
    <property type="match status" value="1"/>
</dbReference>
<keyword evidence="2" id="KW-0378">Hydrolase</keyword>
<evidence type="ECO:0000313" key="6">
    <source>
        <dbReference type="Proteomes" id="UP000462152"/>
    </source>
</evidence>
<evidence type="ECO:0000256" key="2">
    <source>
        <dbReference type="ARBA" id="ARBA00022801"/>
    </source>
</evidence>
<dbReference type="OrthoDB" id="9795018at2"/>
<reference evidence="5 6" key="1">
    <citation type="submission" date="2019-12" db="EMBL/GenBank/DDBJ databases">
        <authorList>
            <person name="Li J."/>
            <person name="Shi Y."/>
            <person name="Xu G."/>
            <person name="Xiao D."/>
            <person name="Ran X."/>
        </authorList>
    </citation>
    <scope>NUCLEOTIDE SEQUENCE [LARGE SCALE GENOMIC DNA]</scope>
    <source>
        <strain evidence="5 6">JCM 15915</strain>
    </source>
</reference>
<dbReference type="InterPro" id="IPR017947">
    <property type="entry name" value="AryldialkylPase_Zn-BS"/>
</dbReference>
<dbReference type="GO" id="GO:0016788">
    <property type="term" value="F:hydrolase activity, acting on ester bonds"/>
    <property type="evidence" value="ECO:0007669"/>
    <property type="project" value="InterPro"/>
</dbReference>
<feature type="binding site" evidence="3">
    <location>
        <position position="35"/>
    </location>
    <ligand>
        <name>a divalent metal cation</name>
        <dbReference type="ChEBI" id="CHEBI:60240"/>
        <label>1</label>
    </ligand>
</feature>
<feature type="binding site" evidence="3">
    <location>
        <position position="260"/>
    </location>
    <ligand>
        <name>a divalent metal cation</name>
        <dbReference type="ChEBI" id="CHEBI:60240"/>
        <label>2</label>
    </ligand>
</feature>
<dbReference type="SUPFAM" id="SSF51556">
    <property type="entry name" value="Metallo-dependent hydrolases"/>
    <property type="match status" value="1"/>
</dbReference>
<dbReference type="GO" id="GO:0008270">
    <property type="term" value="F:zinc ion binding"/>
    <property type="evidence" value="ECO:0007669"/>
    <property type="project" value="InterPro"/>
</dbReference>
<feature type="binding site" evidence="3">
    <location>
        <position position="321"/>
    </location>
    <ligand>
        <name>a divalent metal cation</name>
        <dbReference type="ChEBI" id="CHEBI:60240"/>
        <label>1</label>
    </ligand>
</feature>
<dbReference type="PROSITE" id="PS51347">
    <property type="entry name" value="PHOSPHOTRIESTERASE_2"/>
    <property type="match status" value="1"/>
</dbReference>
<comment type="caution">
    <text evidence="5">The sequence shown here is derived from an EMBL/GenBank/DDBJ whole genome shotgun (WGS) entry which is preliminary data.</text>
</comment>
<evidence type="ECO:0000313" key="5">
    <source>
        <dbReference type="EMBL" id="MUN56019.1"/>
    </source>
</evidence>
<comment type="caution">
    <text evidence="4">Lacks conserved residue(s) required for the propagation of feature annotation.</text>
</comment>
<dbReference type="PANTHER" id="PTHR10819">
    <property type="entry name" value="PHOSPHOTRIESTERASE-RELATED"/>
    <property type="match status" value="1"/>
</dbReference>
<dbReference type="EMBL" id="WOGT01000012">
    <property type="protein sequence ID" value="MUN56019.1"/>
    <property type="molecule type" value="Genomic_DNA"/>
</dbReference>
<organism evidence="5 6">
    <name type="scientific">Rothia koreensis</name>
    <dbReference type="NCBI Taxonomy" id="592378"/>
    <lineage>
        <taxon>Bacteria</taxon>
        <taxon>Bacillati</taxon>
        <taxon>Actinomycetota</taxon>
        <taxon>Actinomycetes</taxon>
        <taxon>Micrococcales</taxon>
        <taxon>Micrococcaceae</taxon>
        <taxon>Rothia</taxon>
    </lineage>
</organism>
<dbReference type="PANTHER" id="PTHR10819:SF3">
    <property type="entry name" value="PHOSPHOTRIESTERASE-RELATED PROTEIN"/>
    <property type="match status" value="1"/>
</dbReference>
<evidence type="ECO:0000256" key="4">
    <source>
        <dbReference type="PROSITE-ProRule" id="PRU00679"/>
    </source>
</evidence>
<dbReference type="RefSeq" id="WP_129316080.1">
    <property type="nucleotide sequence ID" value="NZ_NOIQ01000017.1"/>
</dbReference>
<keyword evidence="6" id="KW-1185">Reference proteome</keyword>
<dbReference type="Gene3D" id="3.20.20.140">
    <property type="entry name" value="Metal-dependent hydrolases"/>
    <property type="match status" value="1"/>
</dbReference>
<dbReference type="InterPro" id="IPR032466">
    <property type="entry name" value="Metal_Hydrolase"/>
</dbReference>
<keyword evidence="1 3" id="KW-0479">Metal-binding</keyword>
<accession>A0A7M3SW54</accession>
<gene>
    <name evidence="5" type="ORF">GMA10_12505</name>
</gene>
<dbReference type="InterPro" id="IPR001559">
    <property type="entry name" value="Phosphotriesterase"/>
</dbReference>
<dbReference type="AlphaFoldDB" id="A0A7M3SW54"/>
<name>A0A7M3SW54_9MICC</name>
<evidence type="ECO:0008006" key="7">
    <source>
        <dbReference type="Google" id="ProtNLM"/>
    </source>
</evidence>
<dbReference type="Pfam" id="PF02126">
    <property type="entry name" value="PTE"/>
    <property type="match status" value="1"/>
</dbReference>
<protein>
    <recommendedName>
        <fullName evidence="7">Phosphotriesterase-related protein</fullName>
    </recommendedName>
</protein>
<dbReference type="Proteomes" id="UP000462152">
    <property type="component" value="Unassembled WGS sequence"/>
</dbReference>
<feature type="binding site" evidence="3">
    <location>
        <position position="191"/>
    </location>
    <ligand>
        <name>a divalent metal cation</name>
        <dbReference type="ChEBI" id="CHEBI:60240"/>
        <label>2</label>
    </ligand>
</feature>
<proteinExistence type="inferred from homology"/>
<comment type="cofactor">
    <cofactor evidence="3">
        <name>a divalent metal cation</name>
        <dbReference type="ChEBI" id="CHEBI:60240"/>
    </cofactor>
    <text evidence="3">Binds 2 divalent metal cations per subunit.</text>
</comment>
<feature type="binding site" evidence="3">
    <location>
        <position position="37"/>
    </location>
    <ligand>
        <name>a divalent metal cation</name>
        <dbReference type="ChEBI" id="CHEBI:60240"/>
        <label>1</label>
    </ligand>
</feature>
<feature type="binding site" evidence="3">
    <location>
        <position position="191"/>
    </location>
    <ligand>
        <name>a divalent metal cation</name>
        <dbReference type="ChEBI" id="CHEBI:60240"/>
        <label>1</label>
    </ligand>
</feature>
<evidence type="ECO:0000256" key="3">
    <source>
        <dbReference type="PIRSR" id="PIRSR601559-52"/>
    </source>
</evidence>
<sequence>MTTHSSATFSEPIAGQVNTVLGPVAPEALGVTLMHEHLVLRTWIDLHDRERWRRGGLGTPPSTPDELATWHAPVTAETLETLRAPASALRTMDANSLSPEDVLPELRAFASASGGTVVDFPPIEPRRDPRAVALLARATGLNIIVGTSYYTEAWHPPEIDECSAATLHRRMLDDIQVGMDGTDIRAGIVGETPADRLFTNGSENANARILRAAARTSAVSGAALSLHTDTFGRRAPGELHQALDLIAEEQPDLTRVIVGHVTAVDDNWQILRSTATSFLERGVTLEFDLIGKREWPLETTMSAVAALVQDGFGDQLLLSHDLFTKFDLQEWGGAGLLGVHEIAVPALRQRGVDQRNITQILVDTPRRLLTLIEP</sequence>